<feature type="region of interest" description="Disordered" evidence="5">
    <location>
        <begin position="440"/>
        <end position="487"/>
    </location>
</feature>
<reference evidence="7 8" key="1">
    <citation type="journal article" date="2017" name="Mol. Plant">
        <title>The Genome of Medicinal Plant Macleaya cordata Provides New Insights into Benzylisoquinoline Alkaloids Metabolism.</title>
        <authorList>
            <person name="Liu X."/>
            <person name="Liu Y."/>
            <person name="Huang P."/>
            <person name="Ma Y."/>
            <person name="Qing Z."/>
            <person name="Tang Q."/>
            <person name="Cao H."/>
            <person name="Cheng P."/>
            <person name="Zheng Y."/>
            <person name="Yuan Z."/>
            <person name="Zhou Y."/>
            <person name="Liu J."/>
            <person name="Tang Z."/>
            <person name="Zhuo Y."/>
            <person name="Zhang Y."/>
            <person name="Yu L."/>
            <person name="Huang J."/>
            <person name="Yang P."/>
            <person name="Peng Q."/>
            <person name="Zhang J."/>
            <person name="Jiang W."/>
            <person name="Zhang Z."/>
            <person name="Lin K."/>
            <person name="Ro D.K."/>
            <person name="Chen X."/>
            <person name="Xiong X."/>
            <person name="Shang Y."/>
            <person name="Huang S."/>
            <person name="Zeng J."/>
        </authorList>
    </citation>
    <scope>NUCLEOTIDE SEQUENCE [LARGE SCALE GENOMIC DNA]</scope>
    <source>
        <strain evidence="8">cv. BLH2017</strain>
        <tissue evidence="7">Root</tissue>
    </source>
</reference>
<proteinExistence type="predicted"/>
<dbReference type="Pfam" id="PF08144">
    <property type="entry name" value="CPL"/>
    <property type="match status" value="1"/>
</dbReference>
<feature type="region of interest" description="Disordered" evidence="5">
    <location>
        <begin position="1"/>
        <end position="85"/>
    </location>
</feature>
<evidence type="ECO:0000313" key="7">
    <source>
        <dbReference type="EMBL" id="OVA18708.1"/>
    </source>
</evidence>
<dbReference type="FunFam" id="1.25.10.10:FF:000818">
    <property type="entry name" value="Pumilio homolog 24"/>
    <property type="match status" value="1"/>
</dbReference>
<organism evidence="7 8">
    <name type="scientific">Macleaya cordata</name>
    <name type="common">Five-seeded plume-poppy</name>
    <name type="synonym">Bocconia cordata</name>
    <dbReference type="NCBI Taxonomy" id="56857"/>
    <lineage>
        <taxon>Eukaryota</taxon>
        <taxon>Viridiplantae</taxon>
        <taxon>Streptophyta</taxon>
        <taxon>Embryophyta</taxon>
        <taxon>Tracheophyta</taxon>
        <taxon>Spermatophyta</taxon>
        <taxon>Magnoliopsida</taxon>
        <taxon>Ranunculales</taxon>
        <taxon>Papaveraceae</taxon>
        <taxon>Papaveroideae</taxon>
        <taxon>Macleaya</taxon>
    </lineage>
</organism>
<dbReference type="OMA" id="GKCEMWA"/>
<evidence type="ECO:0000256" key="5">
    <source>
        <dbReference type="SAM" id="MobiDB-lite"/>
    </source>
</evidence>
<dbReference type="FunCoup" id="A0A200R7N6">
    <property type="interactions" value="2339"/>
</dbReference>
<dbReference type="STRING" id="56857.A0A200R7N6"/>
<feature type="domain" description="PUM-HD" evidence="6">
    <location>
        <begin position="105"/>
        <end position="456"/>
    </location>
</feature>
<evidence type="ECO:0000256" key="3">
    <source>
        <dbReference type="ARBA" id="ARBA00022884"/>
    </source>
</evidence>
<keyword evidence="2" id="KW-0810">Translation regulation</keyword>
<dbReference type="Proteomes" id="UP000195402">
    <property type="component" value="Unassembled WGS sequence"/>
</dbReference>
<evidence type="ECO:0000256" key="4">
    <source>
        <dbReference type="PROSITE-ProRule" id="PRU00317"/>
    </source>
</evidence>
<dbReference type="InterPro" id="IPR033133">
    <property type="entry name" value="PUM-HD"/>
</dbReference>
<keyword evidence="1" id="KW-0677">Repeat</keyword>
<dbReference type="SUPFAM" id="SSF48371">
    <property type="entry name" value="ARM repeat"/>
    <property type="match status" value="1"/>
</dbReference>
<keyword evidence="3" id="KW-0694">RNA-binding</keyword>
<feature type="repeat" description="Pumilio" evidence="4">
    <location>
        <begin position="205"/>
        <end position="241"/>
    </location>
</feature>
<dbReference type="PANTHER" id="PTHR13389:SF0">
    <property type="entry name" value="PUMILIO HOMOLOG 3"/>
    <property type="match status" value="1"/>
</dbReference>
<feature type="compositionally biased region" description="Basic and acidic residues" evidence="5">
    <location>
        <begin position="20"/>
        <end position="38"/>
    </location>
</feature>
<evidence type="ECO:0000259" key="6">
    <source>
        <dbReference type="PROSITE" id="PS50303"/>
    </source>
</evidence>
<sequence length="688" mass="76328">MAAKDQNSKGWNKRKNIGGAEKDGEKSITKRPKFDKLKPTKSSTSGLKKPFKSSKPNPVKFQSEKSDYVGDKKEPKTKREGRLQAKELAEARKKKRKRHYTLEQELASLWEKMRRRNIAKQDRSALVSEALQKMKGTIHEIAGSHVSSRVLQTCVKYCTQAERDAVFEELQPHLLTLASNTYAVHLVKKLLDNASKKQLESFISSLHGHVASLLRHMVGSVVVEHAFQLANASQRQSLLLELYSTELQLFKDLVSMKEGRLVDLIPKLGLQKASVVRHMNSVIQPILEKGIVDHSIIHSALMEYFSIADKSSAADVIQQLSSPLLVRMIHTKDGSKVGILCIKHGSAKERKKIIKGMKGHIRKTALDHYGSMVLVYILSTVDDTKLINKIIIRELQTSLKELVLDKNGRRPLLQLLHPNCHRYFGPEDLASLSSSVPSLCQKDEGSEVNSELGSGKGTGNDMETAGADTDNSKSTGESEQLVDGGKKDPSVRRVELLVNSGLAENLIDTCIDSTGELLRSNFGKEVIYEVATGGAGQVLQPTLADKLETLHKAIASLAALPKEEESEKKHGVAALSPLESIVHFSKQEKKKHALLIKKEEEKKHVLENFHSSRTIRKLILDCPTFASTLWKVALEGKCEMWAQGHSSKVVCAFLESSDSEVQDLAKPELQPLIDSGVLKMPESKLSKQ</sequence>
<dbReference type="InterPro" id="IPR011989">
    <property type="entry name" value="ARM-like"/>
</dbReference>
<name>A0A200R7N6_MACCD</name>
<dbReference type="PANTHER" id="PTHR13389">
    <property type="entry name" value="PUMILIO HOMOLOG 3"/>
    <property type="match status" value="1"/>
</dbReference>
<accession>A0A200R7N6</accession>
<evidence type="ECO:0000313" key="8">
    <source>
        <dbReference type="Proteomes" id="UP000195402"/>
    </source>
</evidence>
<dbReference type="AlphaFoldDB" id="A0A200R7N6"/>
<protein>
    <submittedName>
        <fullName evidence="7">Pumilio RNA-binding repeat</fullName>
    </submittedName>
</protein>
<dbReference type="PROSITE" id="PS50303">
    <property type="entry name" value="PUM_HD"/>
    <property type="match status" value="1"/>
</dbReference>
<dbReference type="Pfam" id="PF22493">
    <property type="entry name" value="PUF_NOP9"/>
    <property type="match status" value="1"/>
</dbReference>
<feature type="compositionally biased region" description="Basic and acidic residues" evidence="5">
    <location>
        <begin position="62"/>
        <end position="85"/>
    </location>
</feature>
<feature type="repeat" description="Pumilio" evidence="4">
    <location>
        <begin position="169"/>
        <end position="204"/>
    </location>
</feature>
<dbReference type="Gene3D" id="1.25.10.10">
    <property type="entry name" value="Leucine-rich Repeat Variant"/>
    <property type="match status" value="1"/>
</dbReference>
<dbReference type="InParanoid" id="A0A200R7N6"/>
<dbReference type="EMBL" id="MVGT01000435">
    <property type="protein sequence ID" value="OVA18708.1"/>
    <property type="molecule type" value="Genomic_DNA"/>
</dbReference>
<dbReference type="GO" id="GO:0003729">
    <property type="term" value="F:mRNA binding"/>
    <property type="evidence" value="ECO:0007669"/>
    <property type="project" value="TreeGrafter"/>
</dbReference>
<dbReference type="SMART" id="SM00025">
    <property type="entry name" value="Pumilio"/>
    <property type="match status" value="5"/>
</dbReference>
<dbReference type="InterPro" id="IPR040059">
    <property type="entry name" value="PUM3"/>
</dbReference>
<dbReference type="PROSITE" id="PS50302">
    <property type="entry name" value="PUM"/>
    <property type="match status" value="2"/>
</dbReference>
<dbReference type="InterPro" id="IPR012959">
    <property type="entry name" value="CPL_dom"/>
</dbReference>
<dbReference type="OrthoDB" id="497380at2759"/>
<dbReference type="GO" id="GO:0005730">
    <property type="term" value="C:nucleolus"/>
    <property type="evidence" value="ECO:0007669"/>
    <property type="project" value="TreeGrafter"/>
</dbReference>
<dbReference type="GO" id="GO:0006417">
    <property type="term" value="P:regulation of translation"/>
    <property type="evidence" value="ECO:0007669"/>
    <property type="project" value="UniProtKB-KW"/>
</dbReference>
<comment type="caution">
    <text evidence="7">The sequence shown here is derived from an EMBL/GenBank/DDBJ whole genome shotgun (WGS) entry which is preliminary data.</text>
</comment>
<keyword evidence="8" id="KW-1185">Reference proteome</keyword>
<evidence type="ECO:0000256" key="2">
    <source>
        <dbReference type="ARBA" id="ARBA00022845"/>
    </source>
</evidence>
<dbReference type="InterPro" id="IPR016024">
    <property type="entry name" value="ARM-type_fold"/>
</dbReference>
<gene>
    <name evidence="7" type="ORF">BVC80_1831g271</name>
</gene>
<evidence type="ECO:0000256" key="1">
    <source>
        <dbReference type="ARBA" id="ARBA00022737"/>
    </source>
</evidence>
<dbReference type="InterPro" id="IPR001313">
    <property type="entry name" value="Pumilio_RNA-bd_rpt"/>
</dbReference>